<dbReference type="InterPro" id="IPR050678">
    <property type="entry name" value="DNA_Partitioning_ATPase"/>
</dbReference>
<dbReference type="Gene3D" id="3.40.50.300">
    <property type="entry name" value="P-loop containing nucleotide triphosphate hydrolases"/>
    <property type="match status" value="1"/>
</dbReference>
<dbReference type="SUPFAM" id="SSF52540">
    <property type="entry name" value="P-loop containing nucleoside triphosphate hydrolases"/>
    <property type="match status" value="1"/>
</dbReference>
<evidence type="ECO:0000313" key="2">
    <source>
        <dbReference type="EMBL" id="KAA0973102.1"/>
    </source>
</evidence>
<accession>A0A5B0E435</accession>
<dbReference type="AlphaFoldDB" id="A0A5B0E435"/>
<dbReference type="PANTHER" id="PTHR13696">
    <property type="entry name" value="P-LOOP CONTAINING NUCLEOSIDE TRIPHOSPHATE HYDROLASE"/>
    <property type="match status" value="1"/>
</dbReference>
<organism evidence="2 3">
    <name type="scientific">Paeniglutamicibacter gangotriensis</name>
    <dbReference type="NCBI Taxonomy" id="254787"/>
    <lineage>
        <taxon>Bacteria</taxon>
        <taxon>Bacillati</taxon>
        <taxon>Actinomycetota</taxon>
        <taxon>Actinomycetes</taxon>
        <taxon>Micrococcales</taxon>
        <taxon>Micrococcaceae</taxon>
        <taxon>Paeniglutamicibacter</taxon>
    </lineage>
</organism>
<dbReference type="EMBL" id="VOBL01000037">
    <property type="protein sequence ID" value="KAA0973102.1"/>
    <property type="molecule type" value="Genomic_DNA"/>
</dbReference>
<dbReference type="InterPro" id="IPR025669">
    <property type="entry name" value="AAA_dom"/>
</dbReference>
<dbReference type="Pfam" id="PF13614">
    <property type="entry name" value="AAA_31"/>
    <property type="match status" value="1"/>
</dbReference>
<sequence length="313" mass="33640">MVNSFTPTTQTVDIRPIPRATTFAIDKGGVGKTSCSANVAGQAASAGYKTLIIDLDPVGSLHSDLGYPKNSGTELFDALRKGNPLPIFEGIRPNLDVVVGGEELRDLQGILFSRGQSAIEGFASMLSLSLGAIADPYDLIVIDTPPGDPWITEGALCVSSALVIPTRSDDGSLDAVENTAHKFMRARHFNPDLRLAGALLFGIGSMSRRIARQTRERLDEMLGDAAPVFNTRIRYQETAAIDARRQGKLIHELSPAVQEAVKDRLLALQRGESPDDANGLLATNVGELAKEYTALTQEVLTRLTEIEEEISNG</sequence>
<protein>
    <submittedName>
        <fullName evidence="2">ParA family protein</fullName>
    </submittedName>
</protein>
<evidence type="ECO:0000313" key="3">
    <source>
        <dbReference type="Proteomes" id="UP000323856"/>
    </source>
</evidence>
<name>A0A5B0E435_9MICC</name>
<proteinExistence type="predicted"/>
<dbReference type="OrthoDB" id="128708at2"/>
<dbReference type="RefSeq" id="WP_149621066.1">
    <property type="nucleotide sequence ID" value="NZ_VOBL01000037.1"/>
</dbReference>
<dbReference type="Proteomes" id="UP000323856">
    <property type="component" value="Unassembled WGS sequence"/>
</dbReference>
<reference evidence="2 3" key="1">
    <citation type="submission" date="2019-07" db="EMBL/GenBank/DDBJ databases">
        <title>Analysis of the biochemical properties, biological activity and biotechnological potential of siderophores and biosurfactants produced by Antarctic psychrotolerant bacteria.</title>
        <authorList>
            <person name="Styczynski M."/>
            <person name="Krucon T."/>
            <person name="Decewicz P."/>
            <person name="Dziewit L."/>
        </authorList>
    </citation>
    <scope>NUCLEOTIDE SEQUENCE [LARGE SCALE GENOMIC DNA]</scope>
    <source>
        <strain evidence="2 3">ANT_H27</strain>
    </source>
</reference>
<dbReference type="InterPro" id="IPR027417">
    <property type="entry name" value="P-loop_NTPase"/>
</dbReference>
<comment type="caution">
    <text evidence="2">The sequence shown here is derived from an EMBL/GenBank/DDBJ whole genome shotgun (WGS) entry which is preliminary data.</text>
</comment>
<evidence type="ECO:0000259" key="1">
    <source>
        <dbReference type="Pfam" id="PF13614"/>
    </source>
</evidence>
<dbReference type="PANTHER" id="PTHR13696:SF96">
    <property type="entry name" value="COBQ_COBB_MIND_PARA NUCLEOTIDE BINDING DOMAIN-CONTAINING PROTEIN"/>
    <property type="match status" value="1"/>
</dbReference>
<feature type="domain" description="AAA" evidence="1">
    <location>
        <begin position="23"/>
        <end position="193"/>
    </location>
</feature>
<dbReference type="CDD" id="cd02042">
    <property type="entry name" value="ParAB_family"/>
    <property type="match status" value="1"/>
</dbReference>
<gene>
    <name evidence="2" type="ORF">FQ154_19815</name>
</gene>